<dbReference type="GO" id="GO:1901982">
    <property type="term" value="F:maltose binding"/>
    <property type="evidence" value="ECO:0007669"/>
    <property type="project" value="TreeGrafter"/>
</dbReference>
<dbReference type="InterPro" id="IPR006059">
    <property type="entry name" value="SBP"/>
</dbReference>
<comment type="caution">
    <text evidence="4">The sequence shown here is derived from an EMBL/GenBank/DDBJ whole genome shotgun (WGS) entry which is preliminary data.</text>
</comment>
<accession>A0AAE5C804</accession>
<proteinExistence type="inferred from homology"/>
<name>A0AAE5C804_9BACT</name>
<evidence type="ECO:0000313" key="5">
    <source>
        <dbReference type="Proteomes" id="UP000702544"/>
    </source>
</evidence>
<dbReference type="EMBL" id="JAACAK010000018">
    <property type="protein sequence ID" value="NIR74041.1"/>
    <property type="molecule type" value="Genomic_DNA"/>
</dbReference>
<evidence type="ECO:0000256" key="2">
    <source>
        <dbReference type="ARBA" id="ARBA00022448"/>
    </source>
</evidence>
<protein>
    <submittedName>
        <fullName evidence="4">ABC transporter substrate-binding protein</fullName>
    </submittedName>
</protein>
<dbReference type="PANTHER" id="PTHR30061">
    <property type="entry name" value="MALTOSE-BINDING PERIPLASMIC PROTEIN"/>
    <property type="match status" value="1"/>
</dbReference>
<evidence type="ECO:0000256" key="1">
    <source>
        <dbReference type="ARBA" id="ARBA00008520"/>
    </source>
</evidence>
<dbReference type="PANTHER" id="PTHR30061:SF50">
    <property type="entry name" value="MALTOSE_MALTODEXTRIN-BINDING PERIPLASMIC PROTEIN"/>
    <property type="match status" value="1"/>
</dbReference>
<keyword evidence="3" id="KW-0732">Signal</keyword>
<dbReference type="GO" id="GO:0042956">
    <property type="term" value="P:maltodextrin transmembrane transport"/>
    <property type="evidence" value="ECO:0007669"/>
    <property type="project" value="TreeGrafter"/>
</dbReference>
<dbReference type="AlphaFoldDB" id="A0AAE5C804"/>
<dbReference type="CDD" id="cd14750">
    <property type="entry name" value="PBP2_TMBP"/>
    <property type="match status" value="1"/>
</dbReference>
<reference evidence="4 5" key="1">
    <citation type="submission" date="2020-01" db="EMBL/GenBank/DDBJ databases">
        <title>Genomes assembled from Gulf of Kutch pelagic sediment metagenomes.</title>
        <authorList>
            <person name="Chandrashekar M."/>
            <person name="Mahajan M.S."/>
            <person name="Dave K.J."/>
            <person name="Vatsa P."/>
            <person name="Nathani N.M."/>
        </authorList>
    </citation>
    <scope>NUCLEOTIDE SEQUENCE [LARGE SCALE GENOMIC DNA]</scope>
    <source>
        <strain evidence="4">KS3-K002</strain>
    </source>
</reference>
<dbReference type="Gene3D" id="3.40.190.10">
    <property type="entry name" value="Periplasmic binding protein-like II"/>
    <property type="match status" value="2"/>
</dbReference>
<dbReference type="GO" id="GO:0015768">
    <property type="term" value="P:maltose transport"/>
    <property type="evidence" value="ECO:0007669"/>
    <property type="project" value="TreeGrafter"/>
</dbReference>
<keyword evidence="2" id="KW-0813">Transport</keyword>
<gene>
    <name evidence="4" type="ORF">GWO12_02825</name>
</gene>
<dbReference type="Proteomes" id="UP000702544">
    <property type="component" value="Unassembled WGS sequence"/>
</dbReference>
<evidence type="ECO:0000256" key="3">
    <source>
        <dbReference type="ARBA" id="ARBA00022729"/>
    </source>
</evidence>
<evidence type="ECO:0000313" key="4">
    <source>
        <dbReference type="EMBL" id="NIR74041.1"/>
    </source>
</evidence>
<dbReference type="GO" id="GO:0055052">
    <property type="term" value="C:ATP-binding cassette (ABC) transporter complex, substrate-binding subunit-containing"/>
    <property type="evidence" value="ECO:0007669"/>
    <property type="project" value="TreeGrafter"/>
</dbReference>
<comment type="similarity">
    <text evidence="1">Belongs to the bacterial solute-binding protein 1 family.</text>
</comment>
<sequence>MQARFGTLAAVACIVACGGGDEDGRQVITFPASAVGAEAELLQEQLERFMLERPDVRIVRRETPDAADQRHQLYVQWLNARASDPDILQLDVIWTPEFAAAGWILPLDAFAPPVSEYFPATVAANRWDGALYALPWFVDVGMLYWRTDLFERPPASLEELSRAAARSRSDGTRYGMVWQGARYEGLVTVFLEHLGAFGGQIMDADGRVVVDSNAAVRALRFMADEIYETGNVPRAALTWQEEQTRFVFQNGQAAFMRNWPYAYPLLRDSAASRVAGRFAVAPMPAAPEGEPTATLGGSQLAINANTENPEAAYAVIEYLTRPEQMLERARVVGQYPTRPALYGRPELARGLSVPPDRARRIIERAVPRPVTPVYTQLSQLLQIRLHRALTGQQEPRAALEAAAAEMRALLEKVGLAPGESAGARR</sequence>
<dbReference type="Pfam" id="PF01547">
    <property type="entry name" value="SBP_bac_1"/>
    <property type="match status" value="1"/>
</dbReference>
<dbReference type="SUPFAM" id="SSF53850">
    <property type="entry name" value="Periplasmic binding protein-like II"/>
    <property type="match status" value="1"/>
</dbReference>
<organism evidence="4 5">
    <name type="scientific">Candidatus Kutchimonas denitrificans</name>
    <dbReference type="NCBI Taxonomy" id="3056748"/>
    <lineage>
        <taxon>Bacteria</taxon>
        <taxon>Pseudomonadati</taxon>
        <taxon>Gemmatimonadota</taxon>
        <taxon>Gemmatimonadia</taxon>
        <taxon>Candidatus Palauibacterales</taxon>
        <taxon>Candidatus Palauibacteraceae</taxon>
        <taxon>Candidatus Kutchimonas</taxon>
    </lineage>
</organism>